<dbReference type="RefSeq" id="WP_209661752.1">
    <property type="nucleotide sequence ID" value="NZ_JAGGLI010000036.1"/>
</dbReference>
<organism evidence="1 2">
    <name type="scientific">Acetoanaerobium pronyense</name>
    <dbReference type="NCBI Taxonomy" id="1482736"/>
    <lineage>
        <taxon>Bacteria</taxon>
        <taxon>Bacillati</taxon>
        <taxon>Bacillota</taxon>
        <taxon>Clostridia</taxon>
        <taxon>Peptostreptococcales</taxon>
        <taxon>Filifactoraceae</taxon>
        <taxon>Acetoanaerobium</taxon>
    </lineage>
</organism>
<dbReference type="EMBL" id="JAGGLI010000036">
    <property type="protein sequence ID" value="MBP2028693.1"/>
    <property type="molecule type" value="Genomic_DNA"/>
</dbReference>
<dbReference type="Proteomes" id="UP001314903">
    <property type="component" value="Unassembled WGS sequence"/>
</dbReference>
<evidence type="ECO:0000313" key="2">
    <source>
        <dbReference type="Proteomes" id="UP001314903"/>
    </source>
</evidence>
<gene>
    <name evidence="1" type="ORF">J2Z35_002523</name>
</gene>
<evidence type="ECO:0000313" key="1">
    <source>
        <dbReference type="EMBL" id="MBP2028693.1"/>
    </source>
</evidence>
<reference evidence="1 2" key="1">
    <citation type="submission" date="2021-03" db="EMBL/GenBank/DDBJ databases">
        <title>Genomic Encyclopedia of Type Strains, Phase IV (KMG-IV): sequencing the most valuable type-strain genomes for metagenomic binning, comparative biology and taxonomic classification.</title>
        <authorList>
            <person name="Goeker M."/>
        </authorList>
    </citation>
    <scope>NUCLEOTIDE SEQUENCE [LARGE SCALE GENOMIC DNA]</scope>
    <source>
        <strain evidence="1 2">DSM 27512</strain>
    </source>
</reference>
<protein>
    <submittedName>
        <fullName evidence="1">Uncharacterized protein</fullName>
    </submittedName>
</protein>
<name>A0ABS4KLP0_9FIRM</name>
<sequence length="261" mass="30596">MYHNELHFKSIRIPIRITNGVVQNYYGGGLPDIKEGITGELILPEISVKDKEFVRIFQEERKYEIVKPGNKVYLAFKNVDKDKKSITKFIATELGAHHYVEVELKKSLVMLFRGSKLPTLLETECFIPELKKEASSINNAYMIISQEIQPQRKSHTGNVFKYCFYYRNDGYYSLDYAREKIQANYDNELFLSYSLYKLNDSIIDLDKFGLSDDAKKLIEHLEKYNEINGWTIKVMFEGKSYNYITLINELLSKQIIYMVNK</sequence>
<keyword evidence="2" id="KW-1185">Reference proteome</keyword>
<accession>A0ABS4KLP0</accession>
<comment type="caution">
    <text evidence="1">The sequence shown here is derived from an EMBL/GenBank/DDBJ whole genome shotgun (WGS) entry which is preliminary data.</text>
</comment>
<proteinExistence type="predicted"/>